<dbReference type="PANTHER" id="PTHR39965:SF1">
    <property type="entry name" value="CRISPR SYSTEM CMR SUBUNIT CMR6"/>
    <property type="match status" value="1"/>
</dbReference>
<evidence type="ECO:0000256" key="1">
    <source>
        <dbReference type="ARBA" id="ARBA00023118"/>
    </source>
</evidence>
<dbReference type="NCBIfam" id="TIGR01898">
    <property type="entry name" value="cas_TM1791_cmr6"/>
    <property type="match status" value="1"/>
</dbReference>
<sequence>MSIGNLGYLYYKEYYDKFINEYKTSENISDKEKNEYFIEKNSEIIADSTIYKNSEIIEDIETNLYTHKLYFKTTYPGLLIGTGYSHIIKEKEAFKLGLEFDYTTGLPIINGSSVKGMLRSVFYIKDDSEELKEEKKTYIKNILKELKIENDYLDKMDFEALTYSIFEGKYKDKDDIYKSIPLDKRDIFFGATIDINKTMKEKTDKDKYLLGEDYITPHGTGEEKLKNPNPIKFLKVMPNVVWCFGFDLKDLYNLEDKKTVITKDIKQKMFNNIILDLGIGAKTNVGYGRFDEKYHVK</sequence>
<reference evidence="3 4" key="1">
    <citation type="submission" date="2021-06" db="EMBL/GenBank/DDBJ databases">
        <authorList>
            <person name="Sun Q."/>
            <person name="Li D."/>
        </authorList>
    </citation>
    <scope>NUCLEOTIDE SEQUENCE [LARGE SCALE GENOMIC DNA]</scope>
    <source>
        <strain evidence="3 4">MSJ-4</strain>
    </source>
</reference>
<keyword evidence="4" id="KW-1185">Reference proteome</keyword>
<accession>A0ABS6F4A7</accession>
<feature type="domain" description="CRISPR type III-associated protein" evidence="2">
    <location>
        <begin position="71"/>
        <end position="290"/>
    </location>
</feature>
<dbReference type="EMBL" id="JAHLQL010000008">
    <property type="protein sequence ID" value="MBU5593308.1"/>
    <property type="molecule type" value="Genomic_DNA"/>
</dbReference>
<evidence type="ECO:0000313" key="4">
    <source>
        <dbReference type="Proteomes" id="UP000736583"/>
    </source>
</evidence>
<dbReference type="RefSeq" id="WP_216457971.1">
    <property type="nucleotide sequence ID" value="NZ_JAHLQL010000008.1"/>
</dbReference>
<evidence type="ECO:0000313" key="3">
    <source>
        <dbReference type="EMBL" id="MBU5593308.1"/>
    </source>
</evidence>
<evidence type="ECO:0000259" key="2">
    <source>
        <dbReference type="Pfam" id="PF03787"/>
    </source>
</evidence>
<comment type="caution">
    <text evidence="3">The sequence shown here is derived from an EMBL/GenBank/DDBJ whole genome shotgun (WGS) entry which is preliminary data.</text>
</comment>
<organism evidence="3 4">
    <name type="scientific">Clostridium simiarum</name>
    <dbReference type="NCBI Taxonomy" id="2841506"/>
    <lineage>
        <taxon>Bacteria</taxon>
        <taxon>Bacillati</taxon>
        <taxon>Bacillota</taxon>
        <taxon>Clostridia</taxon>
        <taxon>Eubacteriales</taxon>
        <taxon>Clostridiaceae</taxon>
        <taxon>Clostridium</taxon>
    </lineage>
</organism>
<gene>
    <name evidence="3" type="primary">cmr6</name>
    <name evidence="3" type="ORF">KQI89_16280</name>
</gene>
<dbReference type="PANTHER" id="PTHR39965">
    <property type="entry name" value="CRISPR SYSTEM CMR SUBUNIT CMR6"/>
    <property type="match status" value="1"/>
</dbReference>
<dbReference type="InterPro" id="IPR010172">
    <property type="entry name" value="CRISPR-assoc_prot_TM1791"/>
</dbReference>
<dbReference type="Pfam" id="PF03787">
    <property type="entry name" value="RAMPs"/>
    <property type="match status" value="1"/>
</dbReference>
<dbReference type="Proteomes" id="UP000736583">
    <property type="component" value="Unassembled WGS sequence"/>
</dbReference>
<protein>
    <submittedName>
        <fullName evidence="3">Type III-B CRISPR module RAMP protein Cmr6</fullName>
    </submittedName>
</protein>
<name>A0ABS6F4A7_9CLOT</name>
<keyword evidence="1" id="KW-0051">Antiviral defense</keyword>
<dbReference type="InterPro" id="IPR005537">
    <property type="entry name" value="RAMP_III_fam"/>
</dbReference>
<proteinExistence type="predicted"/>